<dbReference type="PANTHER" id="PTHR44051:SF3">
    <property type="entry name" value="TRANSCRIPTIONAL REGULATOR URE2"/>
    <property type="match status" value="1"/>
</dbReference>
<dbReference type="SFLD" id="SFLDS00019">
    <property type="entry name" value="Glutathione_Transferase_(cytos"/>
    <property type="match status" value="1"/>
</dbReference>
<reference evidence="5 6" key="1">
    <citation type="journal article" date="2015" name="Genome Announc.">
        <title>Draft Genome Sequence and Gene Annotation of the Entomopathogenic Fungus Verticillium hemipterigenum.</title>
        <authorList>
            <person name="Horn F."/>
            <person name="Habel A."/>
            <person name="Scharf D.H."/>
            <person name="Dworschak J."/>
            <person name="Brakhage A.A."/>
            <person name="Guthke R."/>
            <person name="Hertweck C."/>
            <person name="Linde J."/>
        </authorList>
    </citation>
    <scope>NUCLEOTIDE SEQUENCE [LARGE SCALE GENOMIC DNA]</scope>
</reference>
<dbReference type="InterPro" id="IPR040079">
    <property type="entry name" value="Glutathione_S-Trfase"/>
</dbReference>
<dbReference type="Gene3D" id="1.20.1050.130">
    <property type="match status" value="1"/>
</dbReference>
<dbReference type="Pfam" id="PF00043">
    <property type="entry name" value="GST_C"/>
    <property type="match status" value="1"/>
</dbReference>
<evidence type="ECO:0000313" key="5">
    <source>
        <dbReference type="EMBL" id="CEJ87004.1"/>
    </source>
</evidence>
<feature type="domain" description="GST C-terminal" evidence="4">
    <location>
        <begin position="89"/>
        <end position="211"/>
    </location>
</feature>
<comment type="similarity">
    <text evidence="1 2">Belongs to the GST superfamily.</text>
</comment>
<dbReference type="PROSITE" id="PS50405">
    <property type="entry name" value="GST_CTER"/>
    <property type="match status" value="1"/>
</dbReference>
<evidence type="ECO:0000256" key="2">
    <source>
        <dbReference type="RuleBase" id="RU003494"/>
    </source>
</evidence>
<evidence type="ECO:0000256" key="1">
    <source>
        <dbReference type="ARBA" id="ARBA00007409"/>
    </source>
</evidence>
<dbReference type="InterPro" id="IPR004045">
    <property type="entry name" value="Glutathione_S-Trfase_N"/>
</dbReference>
<feature type="domain" description="GST N-terminal" evidence="3">
    <location>
        <begin position="3"/>
        <end position="83"/>
    </location>
</feature>
<evidence type="ECO:0000313" key="6">
    <source>
        <dbReference type="Proteomes" id="UP000039046"/>
    </source>
</evidence>
<dbReference type="InterPro" id="IPR036249">
    <property type="entry name" value="Thioredoxin-like_sf"/>
</dbReference>
<dbReference type="Pfam" id="PF02798">
    <property type="entry name" value="GST_N"/>
    <property type="match status" value="1"/>
</dbReference>
<keyword evidence="6" id="KW-1185">Reference proteome</keyword>
<dbReference type="InterPro" id="IPR010987">
    <property type="entry name" value="Glutathione-S-Trfase_C-like"/>
</dbReference>
<dbReference type="InterPro" id="IPR004046">
    <property type="entry name" value="GST_C"/>
</dbReference>
<dbReference type="SFLD" id="SFLDG01151">
    <property type="entry name" value="Main.2:_Nu-like"/>
    <property type="match status" value="1"/>
</dbReference>
<dbReference type="PANTHER" id="PTHR44051">
    <property type="entry name" value="GLUTATHIONE S-TRANSFERASE-RELATED"/>
    <property type="match status" value="1"/>
</dbReference>
<dbReference type="InterPro" id="IPR036282">
    <property type="entry name" value="Glutathione-S-Trfase_C_sf"/>
</dbReference>
<dbReference type="CDD" id="cd03048">
    <property type="entry name" value="GST_N_Ure2p_like"/>
    <property type="match status" value="1"/>
</dbReference>
<dbReference type="HOGENOM" id="CLU_011226_14_2_1"/>
<gene>
    <name evidence="5" type="ORF">VHEMI04271</name>
</gene>
<accession>A0A0A1TDC2</accession>
<dbReference type="STRING" id="1531966.A0A0A1TDC2"/>
<evidence type="ECO:0000259" key="4">
    <source>
        <dbReference type="PROSITE" id="PS50405"/>
    </source>
</evidence>
<evidence type="ECO:0008006" key="7">
    <source>
        <dbReference type="Google" id="ProtNLM"/>
    </source>
</evidence>
<dbReference type="AlphaFoldDB" id="A0A0A1TDC2"/>
<dbReference type="SFLD" id="SFLDG00358">
    <property type="entry name" value="Main_(cytGST)"/>
    <property type="match status" value="1"/>
</dbReference>
<name>A0A0A1TDC2_9HYPO</name>
<evidence type="ECO:0000259" key="3">
    <source>
        <dbReference type="PROSITE" id="PS50404"/>
    </source>
</evidence>
<dbReference type="SUPFAM" id="SSF52833">
    <property type="entry name" value="Thioredoxin-like"/>
    <property type="match status" value="1"/>
</dbReference>
<dbReference type="Proteomes" id="UP000039046">
    <property type="component" value="Unassembled WGS sequence"/>
</dbReference>
<dbReference type="EMBL" id="CDHN01000002">
    <property type="protein sequence ID" value="CEJ87004.1"/>
    <property type="molecule type" value="Genomic_DNA"/>
</dbReference>
<dbReference type="SUPFAM" id="SSF47616">
    <property type="entry name" value="GST C-terminal domain-like"/>
    <property type="match status" value="1"/>
</dbReference>
<sequence>MSLQPIKIYYSRGPNPPKVAIICEELGIPYEKVAVENSKSPEFVKINPNGRVPAIEDPNNDNLILWESGAIVEYLVEKYDKDHKISSANEADKWHLRQWLYFQTTGQGPYYGQAVWFYKYHPEQVPSAQKRYIGEIERVWGVLDASLKDKEYLVGDKCTYADIAFLPWEFGVHNFIGEQVKHIDVETKYPNYWAWYQRLVNRESAKKVYAP</sequence>
<proteinExistence type="inferred from homology"/>
<protein>
    <recommendedName>
        <fullName evidence="7">Glutathione S-transferase</fullName>
    </recommendedName>
</protein>
<dbReference type="PROSITE" id="PS50404">
    <property type="entry name" value="GST_NTER"/>
    <property type="match status" value="1"/>
</dbReference>
<organism evidence="5 6">
    <name type="scientific">[Torrubiella] hemipterigena</name>
    <dbReference type="NCBI Taxonomy" id="1531966"/>
    <lineage>
        <taxon>Eukaryota</taxon>
        <taxon>Fungi</taxon>
        <taxon>Dikarya</taxon>
        <taxon>Ascomycota</taxon>
        <taxon>Pezizomycotina</taxon>
        <taxon>Sordariomycetes</taxon>
        <taxon>Hypocreomycetidae</taxon>
        <taxon>Hypocreales</taxon>
        <taxon>Clavicipitaceae</taxon>
        <taxon>Clavicipitaceae incertae sedis</taxon>
        <taxon>'Torrubiella' clade</taxon>
    </lineage>
</organism>